<accession>A0A4P7GGY6</accession>
<dbReference type="OrthoDB" id="9797456at2"/>
<organism evidence="2 3">
    <name type="scientific">Nocardioides euryhalodurans</name>
    <dbReference type="NCBI Taxonomy" id="2518370"/>
    <lineage>
        <taxon>Bacteria</taxon>
        <taxon>Bacillati</taxon>
        <taxon>Actinomycetota</taxon>
        <taxon>Actinomycetes</taxon>
        <taxon>Propionibacteriales</taxon>
        <taxon>Nocardioidaceae</taxon>
        <taxon>Nocardioides</taxon>
    </lineage>
</organism>
<dbReference type="CDD" id="cd04301">
    <property type="entry name" value="NAT_SF"/>
    <property type="match status" value="1"/>
</dbReference>
<dbReference type="GO" id="GO:0016747">
    <property type="term" value="F:acyltransferase activity, transferring groups other than amino-acyl groups"/>
    <property type="evidence" value="ECO:0007669"/>
    <property type="project" value="InterPro"/>
</dbReference>
<evidence type="ECO:0000259" key="1">
    <source>
        <dbReference type="PROSITE" id="PS51186"/>
    </source>
</evidence>
<dbReference type="PROSITE" id="PS51186">
    <property type="entry name" value="GNAT"/>
    <property type="match status" value="1"/>
</dbReference>
<name>A0A4P7GGY6_9ACTN</name>
<dbReference type="EMBL" id="CP038267">
    <property type="protein sequence ID" value="QBR90994.1"/>
    <property type="molecule type" value="Genomic_DNA"/>
</dbReference>
<dbReference type="AlphaFoldDB" id="A0A4P7GGY6"/>
<dbReference type="RefSeq" id="WP_135073151.1">
    <property type="nucleotide sequence ID" value="NZ_CP038267.1"/>
</dbReference>
<dbReference type="Proteomes" id="UP000294894">
    <property type="component" value="Chromosome"/>
</dbReference>
<dbReference type="Pfam" id="PF13508">
    <property type="entry name" value="Acetyltransf_7"/>
    <property type="match status" value="1"/>
</dbReference>
<reference evidence="2 3" key="1">
    <citation type="submission" date="2019-03" db="EMBL/GenBank/DDBJ databases">
        <title>Three New Species of Nocardioides, Nocardioides euryhalodurans sp. nov., Nocardioides seonyuensis sp. nov. and Nocardioides eburneoflavus sp. nov., Iolated from Soil.</title>
        <authorList>
            <person name="Roh S.G."/>
            <person name="Lee C."/>
            <person name="Kim M.-K."/>
            <person name="Kim S.B."/>
        </authorList>
    </citation>
    <scope>NUCLEOTIDE SEQUENCE [LARGE SCALE GENOMIC DNA]</scope>
    <source>
        <strain evidence="2 3">MMS17-SY117</strain>
    </source>
</reference>
<keyword evidence="3" id="KW-1185">Reference proteome</keyword>
<evidence type="ECO:0000313" key="3">
    <source>
        <dbReference type="Proteomes" id="UP000294894"/>
    </source>
</evidence>
<gene>
    <name evidence="2" type="ORF">EXE57_00950</name>
</gene>
<dbReference type="InterPro" id="IPR016181">
    <property type="entry name" value="Acyl_CoA_acyltransferase"/>
</dbReference>
<proteinExistence type="predicted"/>
<dbReference type="Gene3D" id="3.40.630.30">
    <property type="match status" value="1"/>
</dbReference>
<evidence type="ECO:0000313" key="2">
    <source>
        <dbReference type="EMBL" id="QBR90994.1"/>
    </source>
</evidence>
<dbReference type="SUPFAM" id="SSF55729">
    <property type="entry name" value="Acyl-CoA N-acyltransferases (Nat)"/>
    <property type="match status" value="1"/>
</dbReference>
<sequence length="263" mass="28282">MDVESLAFRTDIALLEQTGSVAEDRGTHLVVRTPLEPSFYWGNFLLLPAPPAPGQVDHWVREARREFPGAEHVSIGMDRCEDGATLQPLREAGFRVDTVAAMTTGAVDAGPPLADGTEVRTLVTDADWDQEVDLNLASEPDDPHLTREFLQGRAAANRALVAAGLGHWWGAFVADQLVSSLGIFRAGEGLARYQNVKTHPGFRRRGLAGALVRAAARDALEGLGADTLVMAANPEDEAIRIYRAVGFTEGGLHAEATLLPARD</sequence>
<keyword evidence="2" id="KW-0808">Transferase</keyword>
<dbReference type="KEGG" id="noy:EXE57_00950"/>
<protein>
    <submittedName>
        <fullName evidence="2">GNAT family N-acetyltransferase</fullName>
    </submittedName>
</protein>
<dbReference type="InterPro" id="IPR000182">
    <property type="entry name" value="GNAT_dom"/>
</dbReference>
<feature type="domain" description="N-acetyltransferase" evidence="1">
    <location>
        <begin position="117"/>
        <end position="263"/>
    </location>
</feature>